<feature type="region of interest" description="Disordered" evidence="1">
    <location>
        <begin position="1"/>
        <end position="26"/>
    </location>
</feature>
<dbReference type="AlphaFoldDB" id="A0A1Y2B8B2"/>
<dbReference type="InParanoid" id="A0A1Y2B8B2"/>
<keyword evidence="4" id="KW-1185">Reference proteome</keyword>
<evidence type="ECO:0000313" key="4">
    <source>
        <dbReference type="Proteomes" id="UP000193986"/>
    </source>
</evidence>
<dbReference type="PROSITE" id="PS50181">
    <property type="entry name" value="FBOX"/>
    <property type="match status" value="1"/>
</dbReference>
<sequence>MSTATTTSAKSISTTPLSTETSSPLSDINLPDQVLQKVLSYLDTSTLFPSLRVNRPLNRLASSVLYSDLTVDLSTGLNPLSSSSPNLLHTKHLTIKRHSTSCLSTHPHPHAQLARLETLTLILNDQDSTYLGPIFCQYRSECNLLRHLDPRTLILRIDLPVLPTSIYPYSLPVNLRACNGKRRLVLATRSTDYWSFALLNDPLFMDLCQSLDRLDIVLLSDPGQRLFPAKKETERGEEQADWKIPGELVGNPARFATECQVPDVRCVNFGCLVLSDGEERGVKETQHEVSKRVKHVGKGETKMNFAGMDEYLSEGAQGLTAVEREAWSSVKI</sequence>
<feature type="domain" description="F-box" evidence="2">
    <location>
        <begin position="24"/>
        <end position="69"/>
    </location>
</feature>
<dbReference type="Proteomes" id="UP000193986">
    <property type="component" value="Unassembled WGS sequence"/>
</dbReference>
<accession>A0A1Y2B8B2</accession>
<proteinExistence type="predicted"/>
<reference evidence="3 4" key="1">
    <citation type="submission" date="2016-07" db="EMBL/GenBank/DDBJ databases">
        <title>Pervasive Adenine N6-methylation of Active Genes in Fungi.</title>
        <authorList>
            <consortium name="DOE Joint Genome Institute"/>
            <person name="Mondo S.J."/>
            <person name="Dannebaum R.O."/>
            <person name="Kuo R.C."/>
            <person name="Labutti K."/>
            <person name="Haridas S."/>
            <person name="Kuo A."/>
            <person name="Salamov A."/>
            <person name="Ahrendt S.R."/>
            <person name="Lipzen A."/>
            <person name="Sullivan W."/>
            <person name="Andreopoulos W.B."/>
            <person name="Clum A."/>
            <person name="Lindquist E."/>
            <person name="Daum C."/>
            <person name="Ramamoorthy G.K."/>
            <person name="Gryganskyi A."/>
            <person name="Culley D."/>
            <person name="Magnuson J.K."/>
            <person name="James T.Y."/>
            <person name="O'Malley M.A."/>
            <person name="Stajich J.E."/>
            <person name="Spatafora J.W."/>
            <person name="Visel A."/>
            <person name="Grigoriev I.V."/>
        </authorList>
    </citation>
    <scope>NUCLEOTIDE SEQUENCE [LARGE SCALE GENOMIC DNA]</scope>
    <source>
        <strain evidence="3 4">68-887.2</strain>
    </source>
</reference>
<dbReference type="InterPro" id="IPR036047">
    <property type="entry name" value="F-box-like_dom_sf"/>
</dbReference>
<protein>
    <recommendedName>
        <fullName evidence="2">F-box domain-containing protein</fullName>
    </recommendedName>
</protein>
<evidence type="ECO:0000313" key="3">
    <source>
        <dbReference type="EMBL" id="ORY30994.1"/>
    </source>
</evidence>
<comment type="caution">
    <text evidence="3">The sequence shown here is derived from an EMBL/GenBank/DDBJ whole genome shotgun (WGS) entry which is preliminary data.</text>
</comment>
<evidence type="ECO:0000259" key="2">
    <source>
        <dbReference type="PROSITE" id="PS50181"/>
    </source>
</evidence>
<dbReference type="SUPFAM" id="SSF81383">
    <property type="entry name" value="F-box domain"/>
    <property type="match status" value="1"/>
</dbReference>
<dbReference type="Pfam" id="PF12937">
    <property type="entry name" value="F-box-like"/>
    <property type="match status" value="1"/>
</dbReference>
<dbReference type="InterPro" id="IPR001810">
    <property type="entry name" value="F-box_dom"/>
</dbReference>
<organism evidence="3 4">
    <name type="scientific">Naematelia encephala</name>
    <dbReference type="NCBI Taxonomy" id="71784"/>
    <lineage>
        <taxon>Eukaryota</taxon>
        <taxon>Fungi</taxon>
        <taxon>Dikarya</taxon>
        <taxon>Basidiomycota</taxon>
        <taxon>Agaricomycotina</taxon>
        <taxon>Tremellomycetes</taxon>
        <taxon>Tremellales</taxon>
        <taxon>Naemateliaceae</taxon>
        <taxon>Naematelia</taxon>
    </lineage>
</organism>
<name>A0A1Y2B8B2_9TREE</name>
<dbReference type="EMBL" id="MCFC01000017">
    <property type="protein sequence ID" value="ORY30994.1"/>
    <property type="molecule type" value="Genomic_DNA"/>
</dbReference>
<gene>
    <name evidence="3" type="ORF">BCR39DRAFT_558354</name>
</gene>
<evidence type="ECO:0000256" key="1">
    <source>
        <dbReference type="SAM" id="MobiDB-lite"/>
    </source>
</evidence>